<evidence type="ECO:0000313" key="4">
    <source>
        <dbReference type="Proteomes" id="UP000637643"/>
    </source>
</evidence>
<feature type="compositionally biased region" description="Polar residues" evidence="1">
    <location>
        <begin position="46"/>
        <end position="69"/>
    </location>
</feature>
<keyword evidence="4" id="KW-1185">Reference proteome</keyword>
<feature type="chain" id="PRO_5038570827" description="DUF4352 domain-containing protein" evidence="2">
    <location>
        <begin position="26"/>
        <end position="201"/>
    </location>
</feature>
<sequence>MNKNTNKPKFILLGAAMSTMLLLGACGTKSNSEGADVVNAPPTAGSEENTVAENQPVTSTASPDTNITEPTVADPSKPENTENTPASEKPANTDSEILVVIDQTAKPSEGNSFDFFIEQLPSGFMLAEMQWVSKENLIVNSREEAIQHGGDGEDGFYISGNGQFSGFIYPDSMKGEKGEVVILFKNEQGKELTWKKEITLK</sequence>
<dbReference type="AlphaFoldDB" id="A0A917CGD1"/>
<feature type="signal peptide" evidence="2">
    <location>
        <begin position="1"/>
        <end position="25"/>
    </location>
</feature>
<comment type="caution">
    <text evidence="3">The sequence shown here is derived from an EMBL/GenBank/DDBJ whole genome shotgun (WGS) entry which is preliminary data.</text>
</comment>
<evidence type="ECO:0000256" key="2">
    <source>
        <dbReference type="SAM" id="SignalP"/>
    </source>
</evidence>
<evidence type="ECO:0008006" key="5">
    <source>
        <dbReference type="Google" id="ProtNLM"/>
    </source>
</evidence>
<gene>
    <name evidence="3" type="ORF">GCM10010912_36860</name>
</gene>
<dbReference type="PROSITE" id="PS51257">
    <property type="entry name" value="PROKAR_LIPOPROTEIN"/>
    <property type="match status" value="1"/>
</dbReference>
<evidence type="ECO:0000313" key="3">
    <source>
        <dbReference type="EMBL" id="GGF88224.1"/>
    </source>
</evidence>
<dbReference type="RefSeq" id="WP_189027421.1">
    <property type="nucleotide sequence ID" value="NZ_BMKR01000015.1"/>
</dbReference>
<protein>
    <recommendedName>
        <fullName evidence="5">DUF4352 domain-containing protein</fullName>
    </recommendedName>
</protein>
<dbReference type="Proteomes" id="UP000637643">
    <property type="component" value="Unassembled WGS sequence"/>
</dbReference>
<name>A0A917CGD1_9BACL</name>
<keyword evidence="2" id="KW-0732">Signal</keyword>
<proteinExistence type="predicted"/>
<evidence type="ECO:0000256" key="1">
    <source>
        <dbReference type="SAM" id="MobiDB-lite"/>
    </source>
</evidence>
<reference evidence="3" key="1">
    <citation type="journal article" date="2014" name="Int. J. Syst. Evol. Microbiol.">
        <title>Complete genome sequence of Corynebacterium casei LMG S-19264T (=DSM 44701T), isolated from a smear-ripened cheese.</title>
        <authorList>
            <consortium name="US DOE Joint Genome Institute (JGI-PGF)"/>
            <person name="Walter F."/>
            <person name="Albersmeier A."/>
            <person name="Kalinowski J."/>
            <person name="Ruckert C."/>
        </authorList>
    </citation>
    <scope>NUCLEOTIDE SEQUENCE</scope>
    <source>
        <strain evidence="3">CGMCC 1.16134</strain>
    </source>
</reference>
<feature type="compositionally biased region" description="Polar residues" evidence="1">
    <location>
        <begin position="81"/>
        <end position="95"/>
    </location>
</feature>
<feature type="region of interest" description="Disordered" evidence="1">
    <location>
        <begin position="28"/>
        <end position="95"/>
    </location>
</feature>
<reference evidence="3" key="2">
    <citation type="submission" date="2020-09" db="EMBL/GenBank/DDBJ databases">
        <authorList>
            <person name="Sun Q."/>
            <person name="Zhou Y."/>
        </authorList>
    </citation>
    <scope>NUCLEOTIDE SEQUENCE</scope>
    <source>
        <strain evidence="3">CGMCC 1.16134</strain>
    </source>
</reference>
<accession>A0A917CGD1</accession>
<organism evidence="3 4">
    <name type="scientific">Paenibacillus albidus</name>
    <dbReference type="NCBI Taxonomy" id="2041023"/>
    <lineage>
        <taxon>Bacteria</taxon>
        <taxon>Bacillati</taxon>
        <taxon>Bacillota</taxon>
        <taxon>Bacilli</taxon>
        <taxon>Bacillales</taxon>
        <taxon>Paenibacillaceae</taxon>
        <taxon>Paenibacillus</taxon>
    </lineage>
</organism>
<dbReference type="EMBL" id="BMKR01000015">
    <property type="protein sequence ID" value="GGF88224.1"/>
    <property type="molecule type" value="Genomic_DNA"/>
</dbReference>